<dbReference type="AlphaFoldDB" id="A0A0D6EG76"/>
<feature type="compositionally biased region" description="Low complexity" evidence="1">
    <location>
        <begin position="1122"/>
        <end position="1134"/>
    </location>
</feature>
<feature type="transmembrane region" description="Helical" evidence="2">
    <location>
        <begin position="718"/>
        <end position="740"/>
    </location>
</feature>
<feature type="transmembrane region" description="Helical" evidence="2">
    <location>
        <begin position="577"/>
        <end position="596"/>
    </location>
</feature>
<feature type="transmembrane region" description="Helical" evidence="2">
    <location>
        <begin position="608"/>
        <end position="625"/>
    </location>
</feature>
<dbReference type="GO" id="GO:0016020">
    <property type="term" value="C:membrane"/>
    <property type="evidence" value="ECO:0007669"/>
    <property type="project" value="TreeGrafter"/>
</dbReference>
<feature type="region of interest" description="Disordered" evidence="1">
    <location>
        <begin position="777"/>
        <end position="850"/>
    </location>
</feature>
<evidence type="ECO:0000313" key="6">
    <source>
        <dbReference type="Proteomes" id="UP000243876"/>
    </source>
</evidence>
<feature type="chain" id="PRO_5002303440" evidence="3">
    <location>
        <begin position="19"/>
        <end position="1239"/>
    </location>
</feature>
<dbReference type="Proteomes" id="UP000243876">
    <property type="component" value="Unassembled WGS sequence"/>
</dbReference>
<evidence type="ECO:0000256" key="1">
    <source>
        <dbReference type="SAM" id="MobiDB-lite"/>
    </source>
</evidence>
<evidence type="ECO:0000259" key="4">
    <source>
        <dbReference type="Pfam" id="PF06011"/>
    </source>
</evidence>
<feature type="compositionally biased region" description="Polar residues" evidence="1">
    <location>
        <begin position="819"/>
        <end position="828"/>
    </location>
</feature>
<feature type="transmembrane region" description="Helical" evidence="2">
    <location>
        <begin position="632"/>
        <end position="650"/>
    </location>
</feature>
<sequence length="1239" mass="132499">MLLHLFLFALLSLSPVAAQIVWSPSPSSCLGAGSLVAPSDQQLNFTSVYAQFDQGQTSPGQHAYGVNLENVPPVFNSQGARLTGTGDILRIVLTGSTIAESQGYSNDTSYLSTLVIDSEVLTFEVASNQSALCSSIRTNEGTTGTMTNGSSVVTDSGCPYSGEIALGFTVPLTSSYALTTITTSLVALDPSVPALHLACYDLSFTPYYPDYFAYPLVRYVAIGILALYLLLYVLARFYAAYTSWLQDNEAQLASSLTLKITSTYAPSKRQMWGSIWFSAWAGKQILLSGSLRRYMTAELREIFATVAWFSLVGTVAVDWPGFACELCCFRLPLVRWANGWYRTDPVFSQTAWTTLIYKNTLSFTSPSDPVLPQNATLPSAFSAQMTDLDSPLYLDTGLPNVLLDLEGSRRGIEKWARMIGVRHEDVWSVCAFTFFCICAGVIAVHALFFAFDSLLDAVLPSRPGGRGRQAGEMKPPLRRDERSSFSVQKEGLESYSGRPSDGSMGRFLESGEFADEDYLDDSAEYGRPRPEDNFPSWRLHLALLQGNLTRVLLLFHLPLTAFSVYQFTLHSISPTSTFALAIVTFAVVCIAWPAHLLWQIHVKPERELYASLPVLLSTGVIYNTYAEECCLFPLVTFGSSIIVGILIGAAQSEGTAQAAVILLVEVASTICQSLWLPWGDNAAMGPLAFLLSLARIIIAVLLIVLSPTVGVSASAASWVAYIIFLCQGLVILLLLSVLAFKLSELLVRIAGRVPFDESRSPRGGGFFGALRKLDRVRGGKKRRSGGTRSGAAGGVAKRRAVEERRRRNLHRERLAATGSAPSETTVGTRTHMLPAAAPPGHRSQASSLSANAPYPSAAGLVDDDGFIMSAMSSIAWSDSQSSRPGYVKPGAYASSSAGGPVLRDTPAAWGEHHVTLVPAAAAVPSLAKSSTSTTSSGFTRVGGGRATQKNPYELANPPAATTAYPPYPPSSADLYGSRTTTTSSTGNPRRLSQSAIVEMAGANAARADSPPDPRHNTRPSVSLPSSSALLSNTVSQYSSNRIDEDRRAAGATKQKSGFFGRFKKRRAEMSDDEFTDDTDDTDDERRPAPRQWGGLKLGGWALPGRGRRGRGRGRGDDDGSADEAPAPSEVAPPETGEKGFSVVRKPRPRPSPAGSGGAAAPAAPATESRAIDFAAADAQQQDEPPAGSGLGGSEEPLLRSSSSPSLPPGAAPPHVSVEAPSRPGSLRGEAIGEEWEEQR</sequence>
<proteinExistence type="predicted"/>
<feature type="compositionally biased region" description="Low complexity" evidence="1">
    <location>
        <begin position="923"/>
        <end position="936"/>
    </location>
</feature>
<dbReference type="Pfam" id="PF06011">
    <property type="entry name" value="TRP"/>
    <property type="match status" value="1"/>
</dbReference>
<evidence type="ECO:0000256" key="3">
    <source>
        <dbReference type="SAM" id="SignalP"/>
    </source>
</evidence>
<reference evidence="6" key="1">
    <citation type="submission" date="2015-02" db="EMBL/GenBank/DDBJ databases">
        <authorList>
            <person name="Gon?alves P."/>
        </authorList>
    </citation>
    <scope>NUCLEOTIDE SEQUENCE [LARGE SCALE GENOMIC DNA]</scope>
</reference>
<feature type="transmembrane region" description="Helical" evidence="2">
    <location>
        <begin position="687"/>
        <end position="706"/>
    </location>
</feature>
<feature type="region of interest" description="Disordered" evidence="1">
    <location>
        <begin position="923"/>
        <end position="1239"/>
    </location>
</feature>
<feature type="transmembrane region" description="Helical" evidence="2">
    <location>
        <begin position="547"/>
        <end position="565"/>
    </location>
</feature>
<feature type="region of interest" description="Disordered" evidence="1">
    <location>
        <begin position="464"/>
        <end position="502"/>
    </location>
</feature>
<dbReference type="PANTHER" id="PTHR31145">
    <property type="entry name" value="INTEGRAL MEMBRANE PROTEIN (AFU_ORTHOLOGUE AFUA_7G01610)"/>
    <property type="match status" value="1"/>
</dbReference>
<name>A0A0D6EG76_SPOSA</name>
<gene>
    <name evidence="5" type="primary">SPOSA6832_00451</name>
</gene>
<feature type="compositionally biased region" description="Acidic residues" evidence="1">
    <location>
        <begin position="1070"/>
        <end position="1082"/>
    </location>
</feature>
<feature type="compositionally biased region" description="Polar residues" evidence="1">
    <location>
        <begin position="986"/>
        <end position="995"/>
    </location>
</feature>
<feature type="signal peptide" evidence="3">
    <location>
        <begin position="1"/>
        <end position="18"/>
    </location>
</feature>
<dbReference type="EMBL" id="CENE01000001">
    <property type="protein sequence ID" value="CEQ38974.1"/>
    <property type="molecule type" value="Genomic_DNA"/>
</dbReference>
<feature type="compositionally biased region" description="Basic and acidic residues" evidence="1">
    <location>
        <begin position="469"/>
        <end position="483"/>
    </location>
</feature>
<dbReference type="OrthoDB" id="5312224at2759"/>
<keyword evidence="6" id="KW-1185">Reference proteome</keyword>
<keyword evidence="3" id="KW-0732">Signal</keyword>
<evidence type="ECO:0000256" key="2">
    <source>
        <dbReference type="SAM" id="Phobius"/>
    </source>
</evidence>
<feature type="compositionally biased region" description="Low complexity" evidence="1">
    <location>
        <begin position="1019"/>
        <end position="1031"/>
    </location>
</feature>
<feature type="transmembrane region" description="Helical" evidence="2">
    <location>
        <begin position="426"/>
        <end position="451"/>
    </location>
</feature>
<feature type="transmembrane region" description="Helical" evidence="2">
    <location>
        <begin position="216"/>
        <end position="235"/>
    </location>
</feature>
<dbReference type="InterPro" id="IPR010308">
    <property type="entry name" value="TRP_C"/>
</dbReference>
<feature type="compositionally biased region" description="Low complexity" evidence="1">
    <location>
        <begin position="1158"/>
        <end position="1204"/>
    </location>
</feature>
<organism evidence="5 6">
    <name type="scientific">Sporidiobolus salmonicolor</name>
    <name type="common">Yeast-like fungus</name>
    <name type="synonym">Sporobolomyces salmonicolor</name>
    <dbReference type="NCBI Taxonomy" id="5005"/>
    <lineage>
        <taxon>Eukaryota</taxon>
        <taxon>Fungi</taxon>
        <taxon>Dikarya</taxon>
        <taxon>Basidiomycota</taxon>
        <taxon>Pucciniomycotina</taxon>
        <taxon>Microbotryomycetes</taxon>
        <taxon>Sporidiobolales</taxon>
        <taxon>Sporidiobolaceae</taxon>
        <taxon>Sporobolomyces</taxon>
    </lineage>
</organism>
<dbReference type="PANTHER" id="PTHR31145:SF6">
    <property type="entry name" value="INTEGRAL MEMBRANE PROTEIN (AFU_ORTHOLOGUE AFUA_7G01610)"/>
    <property type="match status" value="1"/>
</dbReference>
<evidence type="ECO:0000313" key="5">
    <source>
        <dbReference type="EMBL" id="CEQ38974.1"/>
    </source>
</evidence>
<accession>A0A0D6EG76</accession>
<protein>
    <submittedName>
        <fullName evidence="5">SPOSA6832_00451-mRNA-1:cds</fullName>
    </submittedName>
</protein>
<dbReference type="GO" id="GO:0055085">
    <property type="term" value="P:transmembrane transport"/>
    <property type="evidence" value="ECO:0007669"/>
    <property type="project" value="TreeGrafter"/>
</dbReference>
<feature type="domain" description="TRP C-terminal" evidence="4">
    <location>
        <begin position="410"/>
        <end position="741"/>
    </location>
</feature>
<keyword evidence="2" id="KW-0812">Transmembrane</keyword>
<keyword evidence="2" id="KW-1133">Transmembrane helix</keyword>
<keyword evidence="2" id="KW-0472">Membrane</keyword>
<dbReference type="InterPro" id="IPR040241">
    <property type="entry name" value="TRP_Flc/Pkd2-like"/>
</dbReference>